<sequence>MVKETKFYEILGVSPNCSEADLKKAYRKLALKYHPDKNPSEGERFKLISQAYEVLSDAEKRKIYDEGGEEAIKTGGAHGGFEFSSPMDLFDMFFGKLRCPKRISEHTESLARSGGRRGRQRERRGKDVIHQLNVSLKEMYTGSVRKLAIHKNVVCPKCDGKGSKDGLTQKCSQCNGAGVQVRSHYISRNMLQQTQTVCHTCEGSGEYINPADRCPQCSGAKIIKQRKVIEVEIEKGVHDGKKIVFSEEGDQLPGVRPGDVIIILDEQEHPIYHRKGVHLFVKVAIMLSEALCGMEKTLETLDGRKLQLSTDPGDIINHGDYRTVLGEGMPYYGNPVEKGNLIIEFVVQFPPPKSLHPQQLAKLEALLPPKLEFVPPAGAKEAVLLRVNSRSQQKMGRSRSADSDEEDMNSGPRTMQCQPQ</sequence>
<dbReference type="PROSITE" id="PS50076">
    <property type="entry name" value="DNAJ_2"/>
    <property type="match status" value="1"/>
</dbReference>
<dbReference type="GO" id="GO:0006457">
    <property type="term" value="P:protein folding"/>
    <property type="evidence" value="ECO:0007669"/>
    <property type="project" value="InterPro"/>
</dbReference>
<keyword evidence="3 5" id="KW-0863">Zinc-finger</keyword>
<dbReference type="CDD" id="cd10719">
    <property type="entry name" value="DnaJ_zf"/>
    <property type="match status" value="1"/>
</dbReference>
<evidence type="ECO:0000256" key="1">
    <source>
        <dbReference type="ARBA" id="ARBA00022723"/>
    </source>
</evidence>
<evidence type="ECO:0000256" key="6">
    <source>
        <dbReference type="SAM" id="MobiDB-lite"/>
    </source>
</evidence>
<feature type="region of interest" description="Disordered" evidence="6">
    <location>
        <begin position="105"/>
        <end position="125"/>
    </location>
</feature>
<dbReference type="SMART" id="SM00271">
    <property type="entry name" value="DnaJ"/>
    <property type="match status" value="1"/>
</dbReference>
<proteinExistence type="inferred from homology"/>
<dbReference type="InterPro" id="IPR012724">
    <property type="entry name" value="DnaJ"/>
</dbReference>
<evidence type="ECO:0000256" key="5">
    <source>
        <dbReference type="PROSITE-ProRule" id="PRU00546"/>
    </source>
</evidence>
<dbReference type="Pfam" id="PF01556">
    <property type="entry name" value="DnaJ_C"/>
    <property type="match status" value="1"/>
</dbReference>
<evidence type="ECO:0008006" key="12">
    <source>
        <dbReference type="Google" id="ProtNLM"/>
    </source>
</evidence>
<dbReference type="GO" id="GO:0051082">
    <property type="term" value="F:unfolded protein binding"/>
    <property type="evidence" value="ECO:0007669"/>
    <property type="project" value="InterPro"/>
</dbReference>
<organism evidence="9 11">
    <name type="scientific">Trichuris suis</name>
    <name type="common">pig whipworm</name>
    <dbReference type="NCBI Taxonomy" id="68888"/>
    <lineage>
        <taxon>Eukaryota</taxon>
        <taxon>Metazoa</taxon>
        <taxon>Ecdysozoa</taxon>
        <taxon>Nematoda</taxon>
        <taxon>Enoplea</taxon>
        <taxon>Dorylaimia</taxon>
        <taxon>Trichinellida</taxon>
        <taxon>Trichuridae</taxon>
        <taxon>Trichuris</taxon>
    </lineage>
</organism>
<dbReference type="CDD" id="cd06257">
    <property type="entry name" value="DnaJ"/>
    <property type="match status" value="1"/>
</dbReference>
<dbReference type="GO" id="GO:0009408">
    <property type="term" value="P:response to heat"/>
    <property type="evidence" value="ECO:0007669"/>
    <property type="project" value="InterPro"/>
</dbReference>
<dbReference type="Pfam" id="PF00684">
    <property type="entry name" value="DnaJ_CXXCXGXG"/>
    <property type="match status" value="1"/>
</dbReference>
<dbReference type="InterPro" id="IPR036869">
    <property type="entry name" value="J_dom_sf"/>
</dbReference>
<dbReference type="EMBL" id="KL363183">
    <property type="protein sequence ID" value="KFD58740.1"/>
    <property type="molecule type" value="Genomic_DNA"/>
</dbReference>
<protein>
    <recommendedName>
        <fullName evidence="12">DnaJ domain protein</fullName>
    </recommendedName>
</protein>
<evidence type="ECO:0000313" key="10">
    <source>
        <dbReference type="EMBL" id="KFD72020.1"/>
    </source>
</evidence>
<gene>
    <name evidence="9" type="ORF">M513_00433</name>
    <name evidence="10" type="ORF">M514_00433</name>
</gene>
<evidence type="ECO:0000313" key="9">
    <source>
        <dbReference type="EMBL" id="KFD58740.1"/>
    </source>
</evidence>
<keyword evidence="1 5" id="KW-0479">Metal-binding</keyword>
<keyword evidence="11" id="KW-1185">Reference proteome</keyword>
<dbReference type="HAMAP" id="MF_01152">
    <property type="entry name" value="DnaJ"/>
    <property type="match status" value="1"/>
</dbReference>
<dbReference type="Gene3D" id="2.10.230.10">
    <property type="entry name" value="Heat shock protein DnaJ, cysteine-rich domain"/>
    <property type="match status" value="1"/>
</dbReference>
<dbReference type="InterPro" id="IPR002939">
    <property type="entry name" value="DnaJ_C"/>
</dbReference>
<evidence type="ECO:0000259" key="8">
    <source>
        <dbReference type="PROSITE" id="PS51188"/>
    </source>
</evidence>
<dbReference type="InterPro" id="IPR018253">
    <property type="entry name" value="DnaJ_domain_CS"/>
</dbReference>
<dbReference type="GO" id="GO:0005524">
    <property type="term" value="F:ATP binding"/>
    <property type="evidence" value="ECO:0007669"/>
    <property type="project" value="InterPro"/>
</dbReference>
<feature type="domain" description="J" evidence="7">
    <location>
        <begin position="6"/>
        <end position="68"/>
    </location>
</feature>
<dbReference type="AlphaFoldDB" id="A0A085MNE4"/>
<dbReference type="Proteomes" id="UP000030758">
    <property type="component" value="Unassembled WGS sequence"/>
</dbReference>
<dbReference type="SUPFAM" id="SSF49493">
    <property type="entry name" value="HSP40/DnaJ peptide-binding domain"/>
    <property type="match status" value="2"/>
</dbReference>
<dbReference type="Gene3D" id="1.10.287.110">
    <property type="entry name" value="DnaJ domain"/>
    <property type="match status" value="1"/>
</dbReference>
<dbReference type="Pfam" id="PF00226">
    <property type="entry name" value="DnaJ"/>
    <property type="match status" value="1"/>
</dbReference>
<feature type="zinc finger region" description="CR-type" evidence="5">
    <location>
        <begin position="142"/>
        <end position="226"/>
    </location>
</feature>
<dbReference type="GO" id="GO:0008270">
    <property type="term" value="F:zinc ion binding"/>
    <property type="evidence" value="ECO:0007669"/>
    <property type="project" value="UniProtKB-KW"/>
</dbReference>
<evidence type="ECO:0000256" key="4">
    <source>
        <dbReference type="ARBA" id="ARBA00022833"/>
    </source>
</evidence>
<dbReference type="Proteomes" id="UP000030764">
    <property type="component" value="Unassembled WGS sequence"/>
</dbReference>
<dbReference type="Gene3D" id="2.60.260.20">
    <property type="entry name" value="Urease metallochaperone UreE, N-terminal domain"/>
    <property type="match status" value="2"/>
</dbReference>
<dbReference type="CDD" id="cd10747">
    <property type="entry name" value="DnaJ_C"/>
    <property type="match status" value="1"/>
</dbReference>
<keyword evidence="2" id="KW-0677">Repeat</keyword>
<feature type="region of interest" description="Disordered" evidence="6">
    <location>
        <begin position="385"/>
        <end position="420"/>
    </location>
</feature>
<dbReference type="PRINTS" id="PR00625">
    <property type="entry name" value="JDOMAIN"/>
</dbReference>
<dbReference type="GO" id="GO:0030544">
    <property type="term" value="F:Hsp70 protein binding"/>
    <property type="evidence" value="ECO:0007669"/>
    <property type="project" value="InterPro"/>
</dbReference>
<dbReference type="InterPro" id="IPR001305">
    <property type="entry name" value="HSP_DnaJ_Cys-rich_dom"/>
</dbReference>
<dbReference type="InterPro" id="IPR001623">
    <property type="entry name" value="DnaJ_domain"/>
</dbReference>
<dbReference type="SUPFAM" id="SSF46565">
    <property type="entry name" value="Chaperone J-domain"/>
    <property type="match status" value="1"/>
</dbReference>
<dbReference type="InterPro" id="IPR008971">
    <property type="entry name" value="HSP40/DnaJ_pept-bd"/>
</dbReference>
<dbReference type="FunFam" id="2.60.260.20:FF:000003">
    <property type="entry name" value="DnaJ subfamily A member 2"/>
    <property type="match status" value="1"/>
</dbReference>
<evidence type="ECO:0000313" key="11">
    <source>
        <dbReference type="Proteomes" id="UP000030764"/>
    </source>
</evidence>
<dbReference type="EMBL" id="KL367479">
    <property type="protein sequence ID" value="KFD72020.1"/>
    <property type="molecule type" value="Genomic_DNA"/>
</dbReference>
<dbReference type="PANTHER" id="PTHR43888">
    <property type="entry name" value="DNAJ-LIKE-2, ISOFORM A-RELATED"/>
    <property type="match status" value="1"/>
</dbReference>
<feature type="compositionally biased region" description="Basic residues" evidence="6">
    <location>
        <begin position="114"/>
        <end position="123"/>
    </location>
</feature>
<accession>A0A085MNE4</accession>
<evidence type="ECO:0000259" key="7">
    <source>
        <dbReference type="PROSITE" id="PS50076"/>
    </source>
</evidence>
<evidence type="ECO:0000256" key="3">
    <source>
        <dbReference type="ARBA" id="ARBA00022771"/>
    </source>
</evidence>
<evidence type="ECO:0000256" key="2">
    <source>
        <dbReference type="ARBA" id="ARBA00022737"/>
    </source>
</evidence>
<reference evidence="9 11" key="1">
    <citation type="journal article" date="2014" name="Nat. Genet.">
        <title>Genome and transcriptome of the porcine whipworm Trichuris suis.</title>
        <authorList>
            <person name="Jex A.R."/>
            <person name="Nejsum P."/>
            <person name="Schwarz E.M."/>
            <person name="Hu L."/>
            <person name="Young N.D."/>
            <person name="Hall R.S."/>
            <person name="Korhonen P.K."/>
            <person name="Liao S."/>
            <person name="Thamsborg S."/>
            <person name="Xia J."/>
            <person name="Xu P."/>
            <person name="Wang S."/>
            <person name="Scheerlinck J.P."/>
            <person name="Hofmann A."/>
            <person name="Sternberg P.W."/>
            <person name="Wang J."/>
            <person name="Gasser R.B."/>
        </authorList>
    </citation>
    <scope>NUCLEOTIDE SEQUENCE [LARGE SCALE GENOMIC DNA]</scope>
    <source>
        <strain evidence="10">DCEP-RM93F</strain>
        <strain evidence="9">DCEP-RM93M</strain>
    </source>
</reference>
<dbReference type="FunFam" id="2.10.230.10:FF:000001">
    <property type="entry name" value="DnaJ subfamily A member 2"/>
    <property type="match status" value="1"/>
</dbReference>
<dbReference type="PROSITE" id="PS51188">
    <property type="entry name" value="ZF_CR"/>
    <property type="match status" value="1"/>
</dbReference>
<feature type="domain" description="CR-type" evidence="8">
    <location>
        <begin position="142"/>
        <end position="226"/>
    </location>
</feature>
<dbReference type="SUPFAM" id="SSF57938">
    <property type="entry name" value="DnaJ/Hsp40 cysteine-rich domain"/>
    <property type="match status" value="1"/>
</dbReference>
<keyword evidence="4 5" id="KW-0862">Zinc</keyword>
<dbReference type="InterPro" id="IPR044713">
    <property type="entry name" value="DNJA1/2-like"/>
</dbReference>
<dbReference type="InterPro" id="IPR036410">
    <property type="entry name" value="HSP_DnaJ_Cys-rich_dom_sf"/>
</dbReference>
<name>A0A085MNE4_9BILA</name>
<feature type="compositionally biased region" description="Polar residues" evidence="6">
    <location>
        <begin position="411"/>
        <end position="420"/>
    </location>
</feature>
<dbReference type="PROSITE" id="PS00636">
    <property type="entry name" value="DNAJ_1"/>
    <property type="match status" value="1"/>
</dbReference>